<gene>
    <name evidence="6" type="ORF">CQW23_01991</name>
</gene>
<dbReference type="OrthoDB" id="1939479at2759"/>
<feature type="compositionally biased region" description="Basic residues" evidence="4">
    <location>
        <begin position="79"/>
        <end position="92"/>
    </location>
</feature>
<proteinExistence type="inferred from homology"/>
<dbReference type="PANTHER" id="PTHR31470">
    <property type="entry name" value="CYSTEINE PROTEINASES SUPERFAMILY PROTEIN-RELATED-RELATED"/>
    <property type="match status" value="1"/>
</dbReference>
<evidence type="ECO:0000256" key="4">
    <source>
        <dbReference type="SAM" id="MobiDB-lite"/>
    </source>
</evidence>
<evidence type="ECO:0000259" key="5">
    <source>
        <dbReference type="Pfam" id="PF02902"/>
    </source>
</evidence>
<dbReference type="Gene3D" id="3.40.395.10">
    <property type="entry name" value="Adenoviral Proteinase, Chain A"/>
    <property type="match status" value="1"/>
</dbReference>
<dbReference type="InterPro" id="IPR003653">
    <property type="entry name" value="Peptidase_C48_C"/>
</dbReference>
<protein>
    <recommendedName>
        <fullName evidence="5">Ubiquitin-like protease family profile domain-containing protein</fullName>
    </recommendedName>
</protein>
<accession>A0A2G2XQ63</accession>
<dbReference type="Pfam" id="PF02902">
    <property type="entry name" value="Peptidase_C48"/>
    <property type="match status" value="1"/>
</dbReference>
<dbReference type="EMBL" id="MLFT02000001">
    <property type="protein sequence ID" value="PHT59628.1"/>
    <property type="molecule type" value="Genomic_DNA"/>
</dbReference>
<feature type="domain" description="Ubiquitin-like protease family profile" evidence="5">
    <location>
        <begin position="104"/>
        <end position="254"/>
    </location>
</feature>
<reference evidence="7" key="2">
    <citation type="journal article" date="2017" name="J. Anim. Genet.">
        <title>Multiple reference genome sequences of hot pepper reveal the massive evolution of plant disease resistance genes by retroduplication.</title>
        <authorList>
            <person name="Kim S."/>
            <person name="Park J."/>
            <person name="Yeom S.-I."/>
            <person name="Kim Y.-M."/>
            <person name="Seo E."/>
            <person name="Kim K.-T."/>
            <person name="Kim M.-S."/>
            <person name="Lee J.M."/>
            <person name="Cheong K."/>
            <person name="Shin H.-S."/>
            <person name="Kim S.-B."/>
            <person name="Han K."/>
            <person name="Lee J."/>
            <person name="Park M."/>
            <person name="Lee H.-A."/>
            <person name="Lee H.-Y."/>
            <person name="Lee Y."/>
            <person name="Oh S."/>
            <person name="Lee J.H."/>
            <person name="Choi E."/>
            <person name="Choi E."/>
            <person name="Lee S.E."/>
            <person name="Jeon J."/>
            <person name="Kim H."/>
            <person name="Choi G."/>
            <person name="Song H."/>
            <person name="Lee J."/>
            <person name="Lee S.-C."/>
            <person name="Kwon J.-K."/>
            <person name="Lee H.-Y."/>
            <person name="Koo N."/>
            <person name="Hong Y."/>
            <person name="Kim R.W."/>
            <person name="Kang W.-H."/>
            <person name="Huh J.H."/>
            <person name="Kang B.-C."/>
            <person name="Yang T.-J."/>
            <person name="Lee Y.-H."/>
            <person name="Bennetzen J.L."/>
            <person name="Choi D."/>
        </authorList>
    </citation>
    <scope>NUCLEOTIDE SEQUENCE [LARGE SCALE GENOMIC DNA]</scope>
    <source>
        <strain evidence="7">cv. PBC81</strain>
    </source>
</reference>
<sequence length="319" mass="36423">MTGAELATFRAVLEKVKADVGVLQQHQIMMPIGLALLESEEEIPILDLTTDSSKKKKKKGEKKGKYKRKDPDGEEEMRVKKKAKKKAEKKEMKKKVSQNEECLINIIKGFSIPAGLPWHLVDEVYILINCGDEFHWVLAAVILKVRCIRVNASMLQRRCFGTSSKIQKLAKIFSTYLDMSEFLDQKVRSDWSKIEAYRDKMGNPFDVLYVEGISQQTIGILDYGPFVAAYAKYLSDGLQVPNNGLDTKLFHKRYAAFLWKYGEAKAQKSYASDIKDPQRPKPNSVALNEEQLVHIDYILYLESVNVITYLSLFNLLICL</sequence>
<reference evidence="6 7" key="1">
    <citation type="journal article" date="2017" name="Genome Biol.">
        <title>New reference genome sequences of hot pepper reveal the massive evolution of plant disease-resistance genes by retroduplication.</title>
        <authorList>
            <person name="Kim S."/>
            <person name="Park J."/>
            <person name="Yeom S.I."/>
            <person name="Kim Y.M."/>
            <person name="Seo E."/>
            <person name="Kim K.T."/>
            <person name="Kim M.S."/>
            <person name="Lee J.M."/>
            <person name="Cheong K."/>
            <person name="Shin H.S."/>
            <person name="Kim S.B."/>
            <person name="Han K."/>
            <person name="Lee J."/>
            <person name="Park M."/>
            <person name="Lee H.A."/>
            <person name="Lee H.Y."/>
            <person name="Lee Y."/>
            <person name="Oh S."/>
            <person name="Lee J.H."/>
            <person name="Choi E."/>
            <person name="Choi E."/>
            <person name="Lee S.E."/>
            <person name="Jeon J."/>
            <person name="Kim H."/>
            <person name="Choi G."/>
            <person name="Song H."/>
            <person name="Lee J."/>
            <person name="Lee S.C."/>
            <person name="Kwon J.K."/>
            <person name="Lee H.Y."/>
            <person name="Koo N."/>
            <person name="Hong Y."/>
            <person name="Kim R.W."/>
            <person name="Kang W.H."/>
            <person name="Huh J.H."/>
            <person name="Kang B.C."/>
            <person name="Yang T.J."/>
            <person name="Lee Y.H."/>
            <person name="Bennetzen J.L."/>
            <person name="Choi D."/>
        </authorList>
    </citation>
    <scope>NUCLEOTIDE SEQUENCE [LARGE SCALE GENOMIC DNA]</scope>
    <source>
        <strain evidence="7">cv. PBC81</strain>
    </source>
</reference>
<feature type="region of interest" description="Disordered" evidence="4">
    <location>
        <begin position="49"/>
        <end position="92"/>
    </location>
</feature>
<evidence type="ECO:0000313" key="7">
    <source>
        <dbReference type="Proteomes" id="UP000224567"/>
    </source>
</evidence>
<feature type="compositionally biased region" description="Basic residues" evidence="4">
    <location>
        <begin position="54"/>
        <end position="68"/>
    </location>
</feature>
<dbReference type="GO" id="GO:0008234">
    <property type="term" value="F:cysteine-type peptidase activity"/>
    <property type="evidence" value="ECO:0007669"/>
    <property type="project" value="InterPro"/>
</dbReference>
<dbReference type="SUPFAM" id="SSF54001">
    <property type="entry name" value="Cysteine proteinases"/>
    <property type="match status" value="1"/>
</dbReference>
<organism evidence="6 7">
    <name type="scientific">Capsicum baccatum</name>
    <name type="common">Peruvian pepper</name>
    <dbReference type="NCBI Taxonomy" id="33114"/>
    <lineage>
        <taxon>Eukaryota</taxon>
        <taxon>Viridiplantae</taxon>
        <taxon>Streptophyta</taxon>
        <taxon>Embryophyta</taxon>
        <taxon>Tracheophyta</taxon>
        <taxon>Spermatophyta</taxon>
        <taxon>Magnoliopsida</taxon>
        <taxon>eudicotyledons</taxon>
        <taxon>Gunneridae</taxon>
        <taxon>Pentapetalae</taxon>
        <taxon>asterids</taxon>
        <taxon>lamiids</taxon>
        <taxon>Solanales</taxon>
        <taxon>Solanaceae</taxon>
        <taxon>Solanoideae</taxon>
        <taxon>Capsiceae</taxon>
        <taxon>Capsicum</taxon>
    </lineage>
</organism>
<dbReference type="GO" id="GO:0006508">
    <property type="term" value="P:proteolysis"/>
    <property type="evidence" value="ECO:0007669"/>
    <property type="project" value="UniProtKB-KW"/>
</dbReference>
<keyword evidence="2" id="KW-0645">Protease</keyword>
<evidence type="ECO:0000256" key="3">
    <source>
        <dbReference type="ARBA" id="ARBA00022801"/>
    </source>
</evidence>
<comment type="similarity">
    <text evidence="1">Belongs to the peptidase C48 family.</text>
</comment>
<comment type="caution">
    <text evidence="6">The sequence shown here is derived from an EMBL/GenBank/DDBJ whole genome shotgun (WGS) entry which is preliminary data.</text>
</comment>
<name>A0A2G2XQ63_CAPBA</name>
<evidence type="ECO:0000313" key="6">
    <source>
        <dbReference type="EMBL" id="PHT59628.1"/>
    </source>
</evidence>
<keyword evidence="7" id="KW-1185">Reference proteome</keyword>
<evidence type="ECO:0000256" key="2">
    <source>
        <dbReference type="ARBA" id="ARBA00022670"/>
    </source>
</evidence>
<dbReference type="AlphaFoldDB" id="A0A2G2XQ63"/>
<dbReference type="Proteomes" id="UP000224567">
    <property type="component" value="Unassembled WGS sequence"/>
</dbReference>
<dbReference type="PANTHER" id="PTHR31470:SF46">
    <property type="entry name" value="ULP1 PROTEASE FAMILY, C-TERMINAL CATALYTIC DOMAIN CONTAINING PROTEIN"/>
    <property type="match status" value="1"/>
</dbReference>
<keyword evidence="3" id="KW-0378">Hydrolase</keyword>
<dbReference type="InterPro" id="IPR038765">
    <property type="entry name" value="Papain-like_cys_pep_sf"/>
</dbReference>
<evidence type="ECO:0000256" key="1">
    <source>
        <dbReference type="ARBA" id="ARBA00005234"/>
    </source>
</evidence>